<dbReference type="Proteomes" id="UP000192445">
    <property type="component" value="Chromosome"/>
</dbReference>
<gene>
    <name evidence="1" type="ORF">B1H20_11405</name>
</gene>
<evidence type="ECO:0000313" key="2">
    <source>
        <dbReference type="Proteomes" id="UP000192445"/>
    </source>
</evidence>
<dbReference type="AlphaFoldDB" id="A0A1V0U9Z9"/>
<dbReference type="KEGG" id="svu:B1H20_11405"/>
<proteinExistence type="predicted"/>
<organism evidence="1 2">
    <name type="scientific">Streptomyces violaceoruber</name>
    <dbReference type="NCBI Taxonomy" id="1935"/>
    <lineage>
        <taxon>Bacteria</taxon>
        <taxon>Bacillati</taxon>
        <taxon>Actinomycetota</taxon>
        <taxon>Actinomycetes</taxon>
        <taxon>Kitasatosporales</taxon>
        <taxon>Streptomycetaceae</taxon>
        <taxon>Streptomyces</taxon>
        <taxon>Streptomyces violaceoruber group</taxon>
    </lineage>
</organism>
<protein>
    <submittedName>
        <fullName evidence="1">Uncharacterized protein</fullName>
    </submittedName>
</protein>
<reference evidence="1 2" key="1">
    <citation type="submission" date="2017-03" db="EMBL/GenBank/DDBJ databases">
        <title>Complete Genome Sequence of a natural compounds producer, Streptomyces violaceus S21.</title>
        <authorList>
            <person name="Zhong C."/>
            <person name="Zhao Z."/>
            <person name="Fu J."/>
            <person name="Zong G."/>
            <person name="Qin R."/>
            <person name="Cao G."/>
        </authorList>
    </citation>
    <scope>NUCLEOTIDE SEQUENCE [LARGE SCALE GENOMIC DNA]</scope>
    <source>
        <strain evidence="1 2">S21</strain>
    </source>
</reference>
<evidence type="ECO:0000313" key="1">
    <source>
        <dbReference type="EMBL" id="ARF61941.1"/>
    </source>
</evidence>
<name>A0A1V0U9Z9_STRVN</name>
<accession>A0A1V0U9Z9</accession>
<sequence>MTVPTRHSMPPVALSLRTEGDLSDPSAEEDCAGCAELSAVRDRASAVGDMTTVSDCNVLLRRHPQGH</sequence>
<dbReference type="STRING" id="1935.B1H20_11405"/>
<dbReference type="EMBL" id="CP020570">
    <property type="protein sequence ID" value="ARF61941.1"/>
    <property type="molecule type" value="Genomic_DNA"/>
</dbReference>